<name>A0AAD2GAG5_9STRA</name>
<dbReference type="EMBL" id="CAKOGP040002347">
    <property type="protein sequence ID" value="CAJ1967821.1"/>
    <property type="molecule type" value="Genomic_DNA"/>
</dbReference>
<dbReference type="Proteomes" id="UP001295423">
    <property type="component" value="Unassembled WGS sequence"/>
</dbReference>
<proteinExistence type="predicted"/>
<gene>
    <name evidence="1" type="ORF">CYCCA115_LOCUS22952</name>
</gene>
<dbReference type="AlphaFoldDB" id="A0AAD2GAG5"/>
<reference evidence="1" key="1">
    <citation type="submission" date="2023-08" db="EMBL/GenBank/DDBJ databases">
        <authorList>
            <person name="Audoor S."/>
            <person name="Bilcke G."/>
        </authorList>
    </citation>
    <scope>NUCLEOTIDE SEQUENCE</scope>
</reference>
<keyword evidence="2" id="KW-1185">Reference proteome</keyword>
<accession>A0AAD2GAG5</accession>
<comment type="caution">
    <text evidence="1">The sequence shown here is derived from an EMBL/GenBank/DDBJ whole genome shotgun (WGS) entry which is preliminary data.</text>
</comment>
<sequence>MCCVGDGDAIDEEKIILCCAGCCFHMGVYTGGDCCGCTGKVGLCCLNCEVCCQPGAECLPCICCGPDVECDGMACCKAQLHACCFAITAAFPCDEEVPALVSVAGLTLYPKVGCCMPIKEAMDRAE</sequence>
<evidence type="ECO:0000313" key="1">
    <source>
        <dbReference type="EMBL" id="CAJ1967821.1"/>
    </source>
</evidence>
<organism evidence="1 2">
    <name type="scientific">Cylindrotheca closterium</name>
    <dbReference type="NCBI Taxonomy" id="2856"/>
    <lineage>
        <taxon>Eukaryota</taxon>
        <taxon>Sar</taxon>
        <taxon>Stramenopiles</taxon>
        <taxon>Ochrophyta</taxon>
        <taxon>Bacillariophyta</taxon>
        <taxon>Bacillariophyceae</taxon>
        <taxon>Bacillariophycidae</taxon>
        <taxon>Bacillariales</taxon>
        <taxon>Bacillariaceae</taxon>
        <taxon>Cylindrotheca</taxon>
    </lineage>
</organism>
<evidence type="ECO:0000313" key="2">
    <source>
        <dbReference type="Proteomes" id="UP001295423"/>
    </source>
</evidence>
<protein>
    <submittedName>
        <fullName evidence="1">Uncharacterized protein</fullName>
    </submittedName>
</protein>